<comment type="caution">
    <text evidence="1">The sequence shown here is derived from an EMBL/GenBank/DDBJ whole genome shotgun (WGS) entry which is preliminary data.</text>
</comment>
<dbReference type="EMBL" id="JAAOCA010000012">
    <property type="protein sequence ID" value="MBD1599299.1"/>
    <property type="molecule type" value="Genomic_DNA"/>
</dbReference>
<reference evidence="1 2" key="1">
    <citation type="journal article" date="2020" name="Insects">
        <title>Bacteria Belonging to Pseudomonas typographi sp. nov. from the Bark Beetle Ips typographus Have Genomic Potential to Aid in the Host Ecology.</title>
        <authorList>
            <person name="Peral-Aranega E."/>
            <person name="Saati-Santamaria Z."/>
            <person name="Kolarik M."/>
            <person name="Rivas R."/>
            <person name="Garcia-Fraile P."/>
        </authorList>
    </citation>
    <scope>NUCLEOTIDE SEQUENCE [LARGE SCALE GENOMIC DNA]</scope>
    <source>
        <strain evidence="1 2">CA3A</strain>
    </source>
</reference>
<dbReference type="RefSeq" id="WP_190420480.1">
    <property type="nucleotide sequence ID" value="NZ_JAAOCA010000012.1"/>
</dbReference>
<evidence type="ECO:0000313" key="1">
    <source>
        <dbReference type="EMBL" id="MBD1599299.1"/>
    </source>
</evidence>
<sequence length="70" mass="7881">MIDYKTEHRCLLCEVAAGRQYLYTRPGRTVQALILAGFLATHTHYDSAGQAQTLLQLTPAGHRYLGGLWY</sequence>
<keyword evidence="2" id="KW-1185">Reference proteome</keyword>
<name>A0ABR7Z1C2_9PSED</name>
<gene>
    <name evidence="1" type="ORF">HAQ05_11365</name>
</gene>
<dbReference type="Proteomes" id="UP000805841">
    <property type="component" value="Unassembled WGS sequence"/>
</dbReference>
<proteinExistence type="predicted"/>
<organism evidence="1 2">
    <name type="scientific">Pseudomonas typographi</name>
    <dbReference type="NCBI Taxonomy" id="2715964"/>
    <lineage>
        <taxon>Bacteria</taxon>
        <taxon>Pseudomonadati</taxon>
        <taxon>Pseudomonadota</taxon>
        <taxon>Gammaproteobacteria</taxon>
        <taxon>Pseudomonadales</taxon>
        <taxon>Pseudomonadaceae</taxon>
        <taxon>Pseudomonas</taxon>
    </lineage>
</organism>
<evidence type="ECO:0000313" key="2">
    <source>
        <dbReference type="Proteomes" id="UP000805841"/>
    </source>
</evidence>
<accession>A0ABR7Z1C2</accession>
<protein>
    <submittedName>
        <fullName evidence="1">Uncharacterized protein</fullName>
    </submittedName>
</protein>